<feature type="transmembrane region" description="Helical" evidence="4">
    <location>
        <begin position="107"/>
        <end position="127"/>
    </location>
</feature>
<name>A0A443J8V3_9RHOB</name>
<reference evidence="5 6" key="1">
    <citation type="submission" date="2019-01" db="EMBL/GenBank/DDBJ databases">
        <title>Sinorhodobacter populi sp. nov. isolated from the symptomatic bark tissue of Populus euramericana canker.</title>
        <authorList>
            <person name="Xu G."/>
        </authorList>
    </citation>
    <scope>NUCLEOTIDE SEQUENCE [LARGE SCALE GENOMIC DNA]</scope>
    <source>
        <strain evidence="5 6">SK2B-1</strain>
    </source>
</reference>
<dbReference type="EMBL" id="SAUZ01000034">
    <property type="protein sequence ID" value="RWR16935.1"/>
    <property type="molecule type" value="Genomic_DNA"/>
</dbReference>
<evidence type="ECO:0000313" key="5">
    <source>
        <dbReference type="EMBL" id="RWR16935.1"/>
    </source>
</evidence>
<feature type="transmembrane region" description="Helical" evidence="4">
    <location>
        <begin position="171"/>
        <end position="191"/>
    </location>
</feature>
<comment type="caution">
    <text evidence="5">The sequence shown here is derived from an EMBL/GenBank/DDBJ whole genome shotgun (WGS) entry which is preliminary data.</text>
</comment>
<feature type="transmembrane region" description="Helical" evidence="4">
    <location>
        <begin position="40"/>
        <end position="58"/>
    </location>
</feature>
<dbReference type="AlphaFoldDB" id="A0A443J8V3"/>
<accession>A0A443J8V3</accession>
<dbReference type="InterPro" id="IPR011701">
    <property type="entry name" value="MFS"/>
</dbReference>
<feature type="transmembrane region" description="Helical" evidence="4">
    <location>
        <begin position="197"/>
        <end position="219"/>
    </location>
</feature>
<keyword evidence="1 4" id="KW-0812">Transmembrane</keyword>
<evidence type="ECO:0000256" key="3">
    <source>
        <dbReference type="ARBA" id="ARBA00023136"/>
    </source>
</evidence>
<keyword evidence="2 4" id="KW-1133">Transmembrane helix</keyword>
<keyword evidence="3 4" id="KW-0472">Membrane</keyword>
<evidence type="ECO:0000256" key="2">
    <source>
        <dbReference type="ARBA" id="ARBA00022989"/>
    </source>
</evidence>
<gene>
    <name evidence="5" type="ORF">D2T30_20290</name>
</gene>
<protein>
    <submittedName>
        <fullName evidence="5">MFS transporter</fullName>
    </submittedName>
</protein>
<evidence type="ECO:0000256" key="1">
    <source>
        <dbReference type="ARBA" id="ARBA00022692"/>
    </source>
</evidence>
<dbReference type="Proteomes" id="UP000284476">
    <property type="component" value="Unassembled WGS sequence"/>
</dbReference>
<dbReference type="Pfam" id="PF07690">
    <property type="entry name" value="MFS_1"/>
    <property type="match status" value="1"/>
</dbReference>
<sequence>MLFIVTFIGFAESLPEKKRRSLAPGPLAASYVTVLSDKRFIGFTLVYSFGFACMFSYISGSASMLMGELKLSETAFSLIFAVTSCGILFGSLLSSRLSRKQVPSHRIINSGLAAMGSSAGLLFALVYAGIVSAFIIAPLVAIVIFCFGLITPSANHEALHKLGHVAGSASGVMRCIQMLFGAIASALVAALEPTGNPALNMAGLMLASLLLAGGAYLFVMRTERASVTAATD</sequence>
<proteinExistence type="predicted"/>
<reference evidence="5 6" key="2">
    <citation type="submission" date="2019-01" db="EMBL/GenBank/DDBJ databases">
        <authorList>
            <person name="Li Y."/>
        </authorList>
    </citation>
    <scope>NUCLEOTIDE SEQUENCE [LARGE SCALE GENOMIC DNA]</scope>
    <source>
        <strain evidence="5 6">SK2B-1</strain>
    </source>
</reference>
<evidence type="ECO:0000256" key="4">
    <source>
        <dbReference type="SAM" id="Phobius"/>
    </source>
</evidence>
<dbReference type="SUPFAM" id="SSF103473">
    <property type="entry name" value="MFS general substrate transporter"/>
    <property type="match status" value="1"/>
</dbReference>
<dbReference type="Gene3D" id="1.20.1720.10">
    <property type="entry name" value="Multidrug resistance protein D"/>
    <property type="match status" value="1"/>
</dbReference>
<evidence type="ECO:0000313" key="6">
    <source>
        <dbReference type="Proteomes" id="UP000284476"/>
    </source>
</evidence>
<feature type="transmembrane region" description="Helical" evidence="4">
    <location>
        <begin position="133"/>
        <end position="150"/>
    </location>
</feature>
<feature type="transmembrane region" description="Helical" evidence="4">
    <location>
        <begin position="78"/>
        <end position="95"/>
    </location>
</feature>
<dbReference type="GO" id="GO:0022857">
    <property type="term" value="F:transmembrane transporter activity"/>
    <property type="evidence" value="ECO:0007669"/>
    <property type="project" value="InterPro"/>
</dbReference>
<organism evidence="5 6">
    <name type="scientific">Paenirhodobacter populi</name>
    <dbReference type="NCBI Taxonomy" id="2306993"/>
    <lineage>
        <taxon>Bacteria</taxon>
        <taxon>Pseudomonadati</taxon>
        <taxon>Pseudomonadota</taxon>
        <taxon>Alphaproteobacteria</taxon>
        <taxon>Rhodobacterales</taxon>
        <taxon>Rhodobacter group</taxon>
        <taxon>Paenirhodobacter</taxon>
    </lineage>
</organism>
<dbReference type="InterPro" id="IPR036259">
    <property type="entry name" value="MFS_trans_sf"/>
</dbReference>
<dbReference type="RefSeq" id="WP_128210316.1">
    <property type="nucleotide sequence ID" value="NZ_JBHRSO010000034.1"/>
</dbReference>